<dbReference type="GO" id="GO:0009252">
    <property type="term" value="P:peptidoglycan biosynthetic process"/>
    <property type="evidence" value="ECO:0007669"/>
    <property type="project" value="UniProtKB-UniRule"/>
</dbReference>
<feature type="active site" description="Proton acceptor" evidence="2">
    <location>
        <position position="72"/>
    </location>
</feature>
<dbReference type="CDD" id="cd00475">
    <property type="entry name" value="Cis_IPPS"/>
    <property type="match status" value="1"/>
</dbReference>
<reference evidence="3 4" key="1">
    <citation type="journal article" date="2012" name="ISME J.">
        <title>Genomic insights to SAR86, an abundant and uncultivated marine bacterial lineage.</title>
        <authorList>
            <person name="Dupont C.L."/>
            <person name="Rusch D.B."/>
            <person name="Yooseph S."/>
            <person name="Lombardo M.J."/>
            <person name="Richter R.A."/>
            <person name="Valas R."/>
            <person name="Novotny M."/>
            <person name="Yee-Greenbaum J."/>
            <person name="Selengut J.D."/>
            <person name="Haft D.H."/>
            <person name="Halpern A.L."/>
            <person name="Lasken R.S."/>
            <person name="Nealson K."/>
            <person name="Friedman R."/>
            <person name="Venter J.C."/>
        </authorList>
    </citation>
    <scope>NUCLEOTIDE SEQUENCE [LARGE SCALE GENOMIC DNA]</scope>
</reference>
<feature type="binding site" evidence="2">
    <location>
        <begin position="25"/>
        <end position="28"/>
    </location>
    <ligand>
        <name>substrate</name>
    </ligand>
</feature>
<dbReference type="HOGENOM" id="CLU_038505_1_1_6"/>
<feature type="active site" evidence="2">
    <location>
        <position position="24"/>
    </location>
</feature>
<evidence type="ECO:0000256" key="2">
    <source>
        <dbReference type="HAMAP-Rule" id="MF_01139"/>
    </source>
</evidence>
<dbReference type="Proteomes" id="UP000010116">
    <property type="component" value="Unassembled WGS sequence"/>
</dbReference>
<sequence>MSKSLRKQILKQGDLPTHVAIIMDGNGRWAKSRNLPRVSGHKEGINSVREIVRVCGEIGVSYLTLYTFSSENWSRPKKEVSAIMKLLVGTIRKEINNLHKNNVRLSTIGNFEALPVESQNGMKEGMEKTKNNTGLNLILALSYGSRQELLMAVQRIADKVQLGHLNSEQISEEDISRALYTSNVPDPDLLIRTGGEHRISNFLLWQSAYTELFLTDIYWPDFREESILKAIIEYQARQRRFGMTGEQVSA</sequence>
<keyword evidence="2" id="KW-0573">Peptidoglycan synthesis</keyword>
<feature type="binding site" evidence="2">
    <location>
        <position position="29"/>
    </location>
    <ligand>
        <name>substrate</name>
    </ligand>
</feature>
<feature type="binding site" evidence="2">
    <location>
        <position position="37"/>
    </location>
    <ligand>
        <name>substrate</name>
    </ligand>
</feature>
<comment type="function">
    <text evidence="2">Catalyzes the sequential condensation of isopentenyl diphosphate (IPP) with (2E,6E)-farnesyl diphosphate (E,E-FPP) to yield (2Z,6Z,10Z,14Z,18Z,22Z,26Z,30Z,34E,38E)-undecaprenyl diphosphate (di-trans,octa-cis-UPP). UPP is the precursor of glycosyl carrier lipid in the biosynthesis of bacterial cell wall polysaccharide components such as peptidoglycan and lipopolysaccharide.</text>
</comment>
<dbReference type="FunFam" id="3.40.1180.10:FF:000001">
    <property type="entry name" value="(2E,6E)-farnesyl-diphosphate-specific ditrans,polycis-undecaprenyl-diphosphate synthase"/>
    <property type="match status" value="1"/>
</dbReference>
<comment type="subunit">
    <text evidence="2">Homodimer.</text>
</comment>
<dbReference type="NCBIfam" id="TIGR00055">
    <property type="entry name" value="uppS"/>
    <property type="match status" value="1"/>
</dbReference>
<feature type="binding site" evidence="2">
    <location>
        <position position="73"/>
    </location>
    <ligand>
        <name>substrate</name>
    </ligand>
</feature>
<keyword evidence="2" id="KW-0961">Cell wall biogenesis/degradation</keyword>
<dbReference type="Pfam" id="PF01255">
    <property type="entry name" value="Prenyltransf"/>
    <property type="match status" value="1"/>
</dbReference>
<gene>
    <name evidence="2 3" type="primary">uppS</name>
    <name evidence="3" type="ORF">NT02SARS_1926</name>
</gene>
<dbReference type="GO" id="GO:0071555">
    <property type="term" value="P:cell wall organization"/>
    <property type="evidence" value="ECO:0007669"/>
    <property type="project" value="UniProtKB-KW"/>
</dbReference>
<name>J5KEL3_9GAMM</name>
<keyword evidence="1 2" id="KW-0808">Transferase</keyword>
<comment type="catalytic activity">
    <reaction evidence="2">
        <text>8 isopentenyl diphosphate + (2E,6E)-farnesyl diphosphate = di-trans,octa-cis-undecaprenyl diphosphate + 8 diphosphate</text>
        <dbReference type="Rhea" id="RHEA:27551"/>
        <dbReference type="ChEBI" id="CHEBI:33019"/>
        <dbReference type="ChEBI" id="CHEBI:58405"/>
        <dbReference type="ChEBI" id="CHEBI:128769"/>
        <dbReference type="ChEBI" id="CHEBI:175763"/>
        <dbReference type="EC" id="2.5.1.31"/>
    </reaction>
</comment>
<dbReference type="PROSITE" id="PS01066">
    <property type="entry name" value="UPP_SYNTHASE"/>
    <property type="match status" value="1"/>
</dbReference>
<keyword evidence="2" id="KW-0460">Magnesium</keyword>
<feature type="binding site" evidence="2">
    <location>
        <position position="211"/>
    </location>
    <ligand>
        <name>Mg(2+)</name>
        <dbReference type="ChEBI" id="CHEBI:18420"/>
    </ligand>
</feature>
<dbReference type="HAMAP" id="MF_01139">
    <property type="entry name" value="ISPT"/>
    <property type="match status" value="1"/>
</dbReference>
<dbReference type="GO" id="GO:0008360">
    <property type="term" value="P:regulation of cell shape"/>
    <property type="evidence" value="ECO:0007669"/>
    <property type="project" value="UniProtKB-KW"/>
</dbReference>
<dbReference type="InterPro" id="IPR036424">
    <property type="entry name" value="UPP_synth-like_sf"/>
</dbReference>
<feature type="binding site" evidence="2">
    <location>
        <begin position="198"/>
        <end position="200"/>
    </location>
    <ligand>
        <name>substrate</name>
    </ligand>
</feature>
<evidence type="ECO:0000313" key="3">
    <source>
        <dbReference type="EMBL" id="EJP73213.1"/>
    </source>
</evidence>
<dbReference type="Gene3D" id="3.40.1180.10">
    <property type="entry name" value="Decaprenyl diphosphate synthase-like"/>
    <property type="match status" value="1"/>
</dbReference>
<proteinExistence type="inferred from homology"/>
<dbReference type="InterPro" id="IPR018520">
    <property type="entry name" value="UPP_synth-like_CS"/>
</dbReference>
<feature type="binding site" evidence="2">
    <location>
        <position position="75"/>
    </location>
    <ligand>
        <name>substrate</name>
    </ligand>
</feature>
<keyword evidence="2" id="KW-0133">Cell shape</keyword>
<feature type="binding site" evidence="2">
    <location>
        <position position="24"/>
    </location>
    <ligand>
        <name>Mg(2+)</name>
        <dbReference type="ChEBI" id="CHEBI:18420"/>
    </ligand>
</feature>
<evidence type="ECO:0000256" key="1">
    <source>
        <dbReference type="ARBA" id="ARBA00022679"/>
    </source>
</evidence>
<feature type="binding site" evidence="2">
    <location>
        <position position="192"/>
    </location>
    <ligand>
        <name>substrate</name>
    </ligand>
</feature>
<accession>J5KEL3</accession>
<dbReference type="NCBIfam" id="NF011405">
    <property type="entry name" value="PRK14830.1"/>
    <property type="match status" value="1"/>
</dbReference>
<dbReference type="GO" id="GO:0016094">
    <property type="term" value="P:polyprenol biosynthetic process"/>
    <property type="evidence" value="ECO:0007669"/>
    <property type="project" value="TreeGrafter"/>
</dbReference>
<dbReference type="GO" id="GO:0008834">
    <property type="term" value="F:ditrans,polycis-undecaprenyl-diphosphate synthase [(2E,6E)-farnesyl-diphosphate specific] activity"/>
    <property type="evidence" value="ECO:0007669"/>
    <property type="project" value="UniProtKB-UniRule"/>
</dbReference>
<dbReference type="AlphaFoldDB" id="J5KEL3"/>
<dbReference type="PANTHER" id="PTHR10291:SF0">
    <property type="entry name" value="DEHYDRODOLICHYL DIPHOSPHATE SYNTHASE 2"/>
    <property type="match status" value="1"/>
</dbReference>
<feature type="binding site" evidence="2">
    <location>
        <begin position="69"/>
        <end position="71"/>
    </location>
    <ligand>
        <name>substrate</name>
    </ligand>
</feature>
<feature type="binding site" evidence="2">
    <location>
        <position position="41"/>
    </location>
    <ligand>
        <name>substrate</name>
    </ligand>
</feature>
<dbReference type="InterPro" id="IPR001441">
    <property type="entry name" value="UPP_synth-like"/>
</dbReference>
<comment type="cofactor">
    <cofactor evidence="2">
        <name>Mg(2+)</name>
        <dbReference type="ChEBI" id="CHEBI:18420"/>
    </cofactor>
    <text evidence="2">Binds 2 magnesium ions per subunit.</text>
</comment>
<dbReference type="EC" id="2.5.1.31" evidence="2"/>
<dbReference type="GO" id="GO:0000287">
    <property type="term" value="F:magnesium ion binding"/>
    <property type="evidence" value="ECO:0007669"/>
    <property type="project" value="UniProtKB-UniRule"/>
</dbReference>
<comment type="similarity">
    <text evidence="2">Belongs to the UPP synthase family.</text>
</comment>
<dbReference type="PANTHER" id="PTHR10291">
    <property type="entry name" value="DEHYDRODOLICHYL DIPHOSPHATE SYNTHASE FAMILY MEMBER"/>
    <property type="match status" value="1"/>
</dbReference>
<keyword evidence="2" id="KW-0479">Metal-binding</keyword>
<evidence type="ECO:0000313" key="4">
    <source>
        <dbReference type="Proteomes" id="UP000010116"/>
    </source>
</evidence>
<dbReference type="SUPFAM" id="SSF64005">
    <property type="entry name" value="Undecaprenyl diphosphate synthase"/>
    <property type="match status" value="1"/>
</dbReference>
<dbReference type="EMBL" id="JH611177">
    <property type="protein sequence ID" value="EJP73213.1"/>
    <property type="molecule type" value="Genomic_DNA"/>
</dbReference>
<organism evidence="3 4">
    <name type="scientific">SAR86 cluster bacterium SAR86B</name>
    <dbReference type="NCBI Taxonomy" id="1123867"/>
    <lineage>
        <taxon>Bacteria</taxon>
        <taxon>Pseudomonadati</taxon>
        <taxon>Pseudomonadota</taxon>
        <taxon>Gammaproteobacteria</taxon>
        <taxon>SAR86 cluster</taxon>
    </lineage>
</organism>
<protein>
    <recommendedName>
        <fullName evidence="2">Ditrans,polycis-undecaprenyl-diphosphate synthase ((2E,6E)-farnesyl-diphosphate specific)</fullName>
        <ecNumber evidence="2">2.5.1.31</ecNumber>
    </recommendedName>
    <alternativeName>
        <fullName evidence="2">Ditrans,polycis-undecaprenylcistransferase</fullName>
    </alternativeName>
    <alternativeName>
        <fullName evidence="2">Undecaprenyl diphosphate synthase</fullName>
        <shortName evidence="2">UDS</shortName>
    </alternativeName>
    <alternativeName>
        <fullName evidence="2">Undecaprenyl pyrophosphate synthase</fullName>
        <shortName evidence="2">UPP synthase</shortName>
    </alternativeName>
</protein>